<reference evidence="1" key="1">
    <citation type="submission" date="2023-05" db="EMBL/GenBank/DDBJ databases">
        <title>Nepenthes gracilis genome sequencing.</title>
        <authorList>
            <person name="Fukushima K."/>
        </authorList>
    </citation>
    <scope>NUCLEOTIDE SEQUENCE</scope>
    <source>
        <strain evidence="1">SING2019-196</strain>
    </source>
</reference>
<name>A0AAD3SPL3_NEPGR</name>
<evidence type="ECO:0000313" key="2">
    <source>
        <dbReference type="Proteomes" id="UP001279734"/>
    </source>
</evidence>
<dbReference type="EMBL" id="BSYO01000013">
    <property type="protein sequence ID" value="GMH14201.1"/>
    <property type="molecule type" value="Genomic_DNA"/>
</dbReference>
<comment type="caution">
    <text evidence="1">The sequence shown here is derived from an EMBL/GenBank/DDBJ whole genome shotgun (WGS) entry which is preliminary data.</text>
</comment>
<dbReference type="AlphaFoldDB" id="A0AAD3SPL3"/>
<gene>
    <name evidence="1" type="ORF">Nepgr_016042</name>
</gene>
<evidence type="ECO:0000313" key="1">
    <source>
        <dbReference type="EMBL" id="GMH14201.1"/>
    </source>
</evidence>
<protein>
    <submittedName>
        <fullName evidence="1">Uncharacterized protein</fullName>
    </submittedName>
</protein>
<proteinExistence type="predicted"/>
<sequence length="98" mass="10711">MRSHDELVIRSELVRIIVGGINHTPLGPVNDLVEDRRLLSTFKAATVIGGPDQVLGVLDRQEDTTALSSGLVREEAKERIGRTPGILMAVLLQTEMKP</sequence>
<organism evidence="1 2">
    <name type="scientific">Nepenthes gracilis</name>
    <name type="common">Slender pitcher plant</name>
    <dbReference type="NCBI Taxonomy" id="150966"/>
    <lineage>
        <taxon>Eukaryota</taxon>
        <taxon>Viridiplantae</taxon>
        <taxon>Streptophyta</taxon>
        <taxon>Embryophyta</taxon>
        <taxon>Tracheophyta</taxon>
        <taxon>Spermatophyta</taxon>
        <taxon>Magnoliopsida</taxon>
        <taxon>eudicotyledons</taxon>
        <taxon>Gunneridae</taxon>
        <taxon>Pentapetalae</taxon>
        <taxon>Caryophyllales</taxon>
        <taxon>Nepenthaceae</taxon>
        <taxon>Nepenthes</taxon>
    </lineage>
</organism>
<dbReference type="Proteomes" id="UP001279734">
    <property type="component" value="Unassembled WGS sequence"/>
</dbReference>
<keyword evidence="2" id="KW-1185">Reference proteome</keyword>
<accession>A0AAD3SPL3</accession>